<dbReference type="SUPFAM" id="SSF57850">
    <property type="entry name" value="RING/U-box"/>
    <property type="match status" value="1"/>
</dbReference>
<evidence type="ECO:0000313" key="7">
    <source>
        <dbReference type="EMBL" id="GBG24080.1"/>
    </source>
</evidence>
<accession>A0A2R5FZD0</accession>
<dbReference type="InParanoid" id="A0A2R5FZD0"/>
<keyword evidence="1" id="KW-0479">Metal-binding</keyword>
<feature type="compositionally biased region" description="Low complexity" evidence="5">
    <location>
        <begin position="242"/>
        <end position="252"/>
    </location>
</feature>
<dbReference type="Pfam" id="PF13445">
    <property type="entry name" value="zf-RING_UBOX"/>
    <property type="match status" value="1"/>
</dbReference>
<evidence type="ECO:0000256" key="2">
    <source>
        <dbReference type="ARBA" id="ARBA00022771"/>
    </source>
</evidence>
<keyword evidence="3" id="KW-0862">Zinc</keyword>
<protein>
    <recommendedName>
        <fullName evidence="6">RING-type domain-containing protein</fullName>
    </recommendedName>
</protein>
<comment type="caution">
    <text evidence="7">The sequence shown here is derived from an EMBL/GenBank/DDBJ whole genome shotgun (WGS) entry which is preliminary data.</text>
</comment>
<dbReference type="InterPro" id="IPR036034">
    <property type="entry name" value="PDZ_sf"/>
</dbReference>
<organism evidence="7 8">
    <name type="scientific">Hondaea fermentalgiana</name>
    <dbReference type="NCBI Taxonomy" id="2315210"/>
    <lineage>
        <taxon>Eukaryota</taxon>
        <taxon>Sar</taxon>
        <taxon>Stramenopiles</taxon>
        <taxon>Bigyra</taxon>
        <taxon>Labyrinthulomycetes</taxon>
        <taxon>Thraustochytrida</taxon>
        <taxon>Thraustochytriidae</taxon>
        <taxon>Hondaea</taxon>
    </lineage>
</organism>
<gene>
    <name evidence="7" type="ORF">FCC1311_002982</name>
</gene>
<evidence type="ECO:0000256" key="1">
    <source>
        <dbReference type="ARBA" id="ARBA00022723"/>
    </source>
</evidence>
<evidence type="ECO:0000256" key="5">
    <source>
        <dbReference type="SAM" id="MobiDB-lite"/>
    </source>
</evidence>
<dbReference type="AlphaFoldDB" id="A0A2R5FZD0"/>
<dbReference type="InterPro" id="IPR001841">
    <property type="entry name" value="Znf_RING"/>
</dbReference>
<reference evidence="7 8" key="1">
    <citation type="submission" date="2017-12" db="EMBL/GenBank/DDBJ databases">
        <title>Sequencing, de novo assembly and annotation of complete genome of a new Thraustochytrid species, strain FCC1311.</title>
        <authorList>
            <person name="Sedici K."/>
            <person name="Godart F."/>
            <person name="Aiese Cigliano R."/>
            <person name="Sanseverino W."/>
            <person name="Barakat M."/>
            <person name="Ortet P."/>
            <person name="Marechal E."/>
            <person name="Cagnac O."/>
            <person name="Amato A."/>
        </authorList>
    </citation>
    <scope>NUCLEOTIDE SEQUENCE [LARGE SCALE GENOMIC DNA]</scope>
</reference>
<evidence type="ECO:0000313" key="8">
    <source>
        <dbReference type="Proteomes" id="UP000241890"/>
    </source>
</evidence>
<dbReference type="PANTHER" id="PTHR25462">
    <property type="entry name" value="BONUS, ISOFORM C-RELATED"/>
    <property type="match status" value="1"/>
</dbReference>
<dbReference type="InterPro" id="IPR013083">
    <property type="entry name" value="Znf_RING/FYVE/PHD"/>
</dbReference>
<dbReference type="InterPro" id="IPR027370">
    <property type="entry name" value="Znf-RING_euk"/>
</dbReference>
<dbReference type="PANTHER" id="PTHR25462:SF296">
    <property type="entry name" value="MEIOTIC P26, ISOFORM F"/>
    <property type="match status" value="1"/>
</dbReference>
<dbReference type="Gene3D" id="3.30.40.10">
    <property type="entry name" value="Zinc/RING finger domain, C3HC4 (zinc finger)"/>
    <property type="match status" value="1"/>
</dbReference>
<dbReference type="EMBL" id="BEYU01000003">
    <property type="protein sequence ID" value="GBG24080.1"/>
    <property type="molecule type" value="Genomic_DNA"/>
</dbReference>
<evidence type="ECO:0000256" key="3">
    <source>
        <dbReference type="ARBA" id="ARBA00022833"/>
    </source>
</evidence>
<proteinExistence type="predicted"/>
<keyword evidence="8" id="KW-1185">Reference proteome</keyword>
<keyword evidence="2 4" id="KW-0863">Zinc-finger</keyword>
<evidence type="ECO:0000256" key="4">
    <source>
        <dbReference type="PROSITE-ProRule" id="PRU00175"/>
    </source>
</evidence>
<dbReference type="Proteomes" id="UP000241890">
    <property type="component" value="Unassembled WGS sequence"/>
</dbReference>
<dbReference type="OrthoDB" id="654191at2759"/>
<dbReference type="Gene3D" id="2.30.42.10">
    <property type="match status" value="1"/>
</dbReference>
<feature type="region of interest" description="Disordered" evidence="5">
    <location>
        <begin position="242"/>
        <end position="274"/>
    </location>
</feature>
<dbReference type="PROSITE" id="PS50089">
    <property type="entry name" value="ZF_RING_2"/>
    <property type="match status" value="1"/>
</dbReference>
<dbReference type="InterPro" id="IPR047153">
    <property type="entry name" value="TRIM45/56/19-like"/>
</dbReference>
<evidence type="ECO:0000259" key="6">
    <source>
        <dbReference type="PROSITE" id="PS50089"/>
    </source>
</evidence>
<feature type="domain" description="RING-type" evidence="6">
    <location>
        <begin position="142"/>
        <end position="208"/>
    </location>
</feature>
<dbReference type="SMART" id="SM00184">
    <property type="entry name" value="RING"/>
    <property type="match status" value="1"/>
</dbReference>
<name>A0A2R5FZD0_9STRA</name>
<dbReference type="GO" id="GO:0008270">
    <property type="term" value="F:zinc ion binding"/>
    <property type="evidence" value="ECO:0007669"/>
    <property type="project" value="UniProtKB-KW"/>
</dbReference>
<dbReference type="GO" id="GO:0061630">
    <property type="term" value="F:ubiquitin protein ligase activity"/>
    <property type="evidence" value="ECO:0007669"/>
    <property type="project" value="TreeGrafter"/>
</dbReference>
<sequence>MASGAKELGVPRQDEESARVVAAKSAAIWLLKNVSCNVSPKTTREIEISRGEIIKAGRDLKSCQLRLVDEYRKAASAAQVLERLPGEIPFCYKVSVRLSSNVASSSLTTAHATTALVSGDTDATNASREGTMDPKLVEILECSLCLELMEMPILLSCSHSFCRNCWLDWVERQEANLKQDSSNASAAAAAASRKRKRKSRTGDCPTCRKSVPVDAPVVLALQNLIEGVKDSGVDFGTNSSVFSSRSAASNQSTKAGGGDEDSNGMANEESSKASLQGFSQKIVLRRSRHEKFGVDIDTCQYRGHMALKVSACDKDSQGWRKGLRPNDLLCEVNDYLCFNLKESNRYEAVTKAFKEDSVVSIKILRGLIIEED</sequence>
<dbReference type="SUPFAM" id="SSF50156">
    <property type="entry name" value="PDZ domain-like"/>
    <property type="match status" value="1"/>
</dbReference>
<feature type="region of interest" description="Disordered" evidence="5">
    <location>
        <begin position="178"/>
        <end position="207"/>
    </location>
</feature>